<evidence type="ECO:0000313" key="12">
    <source>
        <dbReference type="Proteomes" id="UP000683429"/>
    </source>
</evidence>
<feature type="transmembrane region" description="Helical" evidence="8">
    <location>
        <begin position="181"/>
        <end position="203"/>
    </location>
</feature>
<keyword evidence="3" id="KW-0813">Transport</keyword>
<dbReference type="NCBIfam" id="TIGR00912">
    <property type="entry name" value="2A0309"/>
    <property type="match status" value="1"/>
</dbReference>
<dbReference type="InterPro" id="IPR004761">
    <property type="entry name" value="Spore_GerAB"/>
</dbReference>
<reference evidence="10 11" key="1">
    <citation type="submission" date="2016-10" db="EMBL/GenBank/DDBJ databases">
        <authorList>
            <person name="de Groot N.N."/>
        </authorList>
    </citation>
    <scope>NUCLEOTIDE SEQUENCE [LARGE SCALE GENOMIC DNA]</scope>
    <source>
        <strain evidence="10 11">CGMCC 1.10238</strain>
    </source>
</reference>
<organism evidence="10 11">
    <name type="scientific">Paenibacillus sophorae</name>
    <dbReference type="NCBI Taxonomy" id="1333845"/>
    <lineage>
        <taxon>Bacteria</taxon>
        <taxon>Bacillati</taxon>
        <taxon>Bacillota</taxon>
        <taxon>Bacilli</taxon>
        <taxon>Bacillales</taxon>
        <taxon>Paenibacillaceae</taxon>
        <taxon>Paenibacillus</taxon>
    </lineage>
</organism>
<evidence type="ECO:0000313" key="9">
    <source>
        <dbReference type="EMBL" id="QWU13484.1"/>
    </source>
</evidence>
<dbReference type="AlphaFoldDB" id="A0A1H8JUH0"/>
<name>A0A1H8JUH0_9BACL</name>
<evidence type="ECO:0000256" key="2">
    <source>
        <dbReference type="ARBA" id="ARBA00007998"/>
    </source>
</evidence>
<dbReference type="OrthoDB" id="1891864at2"/>
<sequence>MREIRIGSLHFFSLVLMFELGTALVVNVGMEAGRDAWIAIFLGCLVGILIYTGYNYLFKLYPDLPLSGYARAILGKPLGSVVVILYAVIFLNGAGRDMRDGSALLVMAALNRTPIMIVAAMMILSCGYVLHKGLEVLARTSFIIMIGVLMISGIITLLMLFSGEMEWSRLQPMLGDGIKPVALSVIRSNYMFPFGEVFCFTMLMPYVGDKKRAVWVVPSAILAAGLIISYTALLNITVLGSDMVERSPFPLLSTVSKAALSDFIQRLDVLVVMLLIIGVFFKVAVYYGAAVIAISDLFNLPYRMLIIPSAIIILLSGMLDSRSFVEHLEEGGEMLTFVYPVFTIVIPAVLIIVAAFRNYRSSSRPG</sequence>
<dbReference type="EMBL" id="FODH01000003">
    <property type="protein sequence ID" value="SEN84145.1"/>
    <property type="molecule type" value="Genomic_DNA"/>
</dbReference>
<feature type="transmembrane region" description="Helical" evidence="8">
    <location>
        <begin position="142"/>
        <end position="161"/>
    </location>
</feature>
<dbReference type="PANTHER" id="PTHR34975:SF2">
    <property type="entry name" value="SPORE GERMINATION PROTEIN A2"/>
    <property type="match status" value="1"/>
</dbReference>
<feature type="transmembrane region" description="Helical" evidence="8">
    <location>
        <begin position="305"/>
        <end position="325"/>
    </location>
</feature>
<evidence type="ECO:0000313" key="10">
    <source>
        <dbReference type="EMBL" id="SEN84145.1"/>
    </source>
</evidence>
<accession>A0A1H8JUH0</accession>
<dbReference type="STRING" id="1333845.SAMN04487895_103151"/>
<evidence type="ECO:0000256" key="3">
    <source>
        <dbReference type="ARBA" id="ARBA00022448"/>
    </source>
</evidence>
<keyword evidence="5 8" id="KW-0812">Transmembrane</keyword>
<keyword evidence="4" id="KW-0309">Germination</keyword>
<evidence type="ECO:0000256" key="7">
    <source>
        <dbReference type="ARBA" id="ARBA00023136"/>
    </source>
</evidence>
<evidence type="ECO:0000256" key="4">
    <source>
        <dbReference type="ARBA" id="ARBA00022544"/>
    </source>
</evidence>
<evidence type="ECO:0000256" key="5">
    <source>
        <dbReference type="ARBA" id="ARBA00022692"/>
    </source>
</evidence>
<evidence type="ECO:0000256" key="8">
    <source>
        <dbReference type="SAM" id="Phobius"/>
    </source>
</evidence>
<keyword evidence="12" id="KW-1185">Reference proteome</keyword>
<feature type="transmembrane region" description="Helical" evidence="8">
    <location>
        <begin position="337"/>
        <end position="356"/>
    </location>
</feature>
<dbReference type="RefSeq" id="WP_051500328.1">
    <property type="nucleotide sequence ID" value="NZ_CP076607.1"/>
</dbReference>
<feature type="transmembrane region" description="Helical" evidence="8">
    <location>
        <begin position="36"/>
        <end position="57"/>
    </location>
</feature>
<dbReference type="EMBL" id="CP076607">
    <property type="protein sequence ID" value="QWU13484.1"/>
    <property type="molecule type" value="Genomic_DNA"/>
</dbReference>
<feature type="transmembrane region" description="Helical" evidence="8">
    <location>
        <begin position="215"/>
        <end position="239"/>
    </location>
</feature>
<reference evidence="9 12" key="2">
    <citation type="submission" date="2021-06" db="EMBL/GenBank/DDBJ databases">
        <title>Whole genome sequence of Paenibacillus sophorae DSM23020 for comparative genomics.</title>
        <authorList>
            <person name="Kim M.-J."/>
            <person name="Lee G."/>
            <person name="Shin J.-H."/>
        </authorList>
    </citation>
    <scope>NUCLEOTIDE SEQUENCE [LARGE SCALE GENOMIC DNA]</scope>
    <source>
        <strain evidence="9 12">DSM 23020</strain>
    </source>
</reference>
<keyword evidence="6 8" id="KW-1133">Transmembrane helix</keyword>
<comment type="subcellular location">
    <subcellularLocation>
        <location evidence="1">Membrane</location>
        <topology evidence="1">Multi-pass membrane protein</topology>
    </subcellularLocation>
</comment>
<protein>
    <submittedName>
        <fullName evidence="9 10">Spore germination protein</fullName>
    </submittedName>
</protein>
<feature type="transmembrane region" description="Helical" evidence="8">
    <location>
        <begin position="103"/>
        <end position="130"/>
    </location>
</feature>
<feature type="transmembrane region" description="Helical" evidence="8">
    <location>
        <begin position="269"/>
        <end position="293"/>
    </location>
</feature>
<dbReference type="Proteomes" id="UP000198809">
    <property type="component" value="Unassembled WGS sequence"/>
</dbReference>
<comment type="similarity">
    <text evidence="2">Belongs to the amino acid-polyamine-organocation (APC) superfamily. Spore germination protein (SGP) (TC 2.A.3.9) family.</text>
</comment>
<dbReference type="Proteomes" id="UP000683429">
    <property type="component" value="Chromosome"/>
</dbReference>
<evidence type="ECO:0000256" key="1">
    <source>
        <dbReference type="ARBA" id="ARBA00004141"/>
    </source>
</evidence>
<feature type="transmembrane region" description="Helical" evidence="8">
    <location>
        <begin position="12"/>
        <end position="30"/>
    </location>
</feature>
<evidence type="ECO:0000256" key="6">
    <source>
        <dbReference type="ARBA" id="ARBA00022989"/>
    </source>
</evidence>
<feature type="transmembrane region" description="Helical" evidence="8">
    <location>
        <begin position="69"/>
        <end position="91"/>
    </location>
</feature>
<gene>
    <name evidence="9" type="ORF">KP014_15920</name>
    <name evidence="10" type="ORF">SAMN04487895_103151</name>
</gene>
<proteinExistence type="inferred from homology"/>
<dbReference type="GO" id="GO:0009847">
    <property type="term" value="P:spore germination"/>
    <property type="evidence" value="ECO:0007669"/>
    <property type="project" value="InterPro"/>
</dbReference>
<keyword evidence="7 8" id="KW-0472">Membrane</keyword>
<dbReference type="GO" id="GO:0016020">
    <property type="term" value="C:membrane"/>
    <property type="evidence" value="ECO:0007669"/>
    <property type="project" value="UniProtKB-SubCell"/>
</dbReference>
<evidence type="ECO:0000313" key="11">
    <source>
        <dbReference type="Proteomes" id="UP000198809"/>
    </source>
</evidence>
<dbReference type="Pfam" id="PF03845">
    <property type="entry name" value="Spore_permease"/>
    <property type="match status" value="1"/>
</dbReference>
<dbReference type="PANTHER" id="PTHR34975">
    <property type="entry name" value="SPORE GERMINATION PROTEIN A2"/>
    <property type="match status" value="1"/>
</dbReference>